<evidence type="ECO:0000313" key="2">
    <source>
        <dbReference type="Proteomes" id="UP000317093"/>
    </source>
</evidence>
<dbReference type="Gene3D" id="3.40.50.300">
    <property type="entry name" value="P-loop containing nucleotide triphosphate hydrolases"/>
    <property type="match status" value="1"/>
</dbReference>
<keyword evidence="1" id="KW-0808">Transferase</keyword>
<dbReference type="OrthoDB" id="276523at2"/>
<proteinExistence type="predicted"/>
<dbReference type="Proteomes" id="UP000317093">
    <property type="component" value="Chromosome"/>
</dbReference>
<dbReference type="KEGG" id="knv:Pan216_44550"/>
<keyword evidence="1" id="KW-0418">Kinase</keyword>
<dbReference type="SUPFAM" id="SSF52540">
    <property type="entry name" value="P-loop containing nucleoside triphosphate hydrolases"/>
    <property type="match status" value="1"/>
</dbReference>
<accession>A0A518B9B4</accession>
<keyword evidence="2" id="KW-1185">Reference proteome</keyword>
<dbReference type="InterPro" id="IPR027417">
    <property type="entry name" value="P-loop_NTPase"/>
</dbReference>
<dbReference type="AlphaFoldDB" id="A0A518B9B4"/>
<dbReference type="Pfam" id="PF13189">
    <property type="entry name" value="Cytidylate_kin2"/>
    <property type="match status" value="1"/>
</dbReference>
<evidence type="ECO:0000313" key="1">
    <source>
        <dbReference type="EMBL" id="QDU63574.1"/>
    </source>
</evidence>
<protein>
    <submittedName>
        <fullName evidence="1">Cytidylate kinase</fullName>
    </submittedName>
</protein>
<sequence length="234" mass="26709">MSRQPHQPIEVVQNVIQLRERRQHDAERQPRPTIAISRECYALGGTTGRLLANQLDWPMYGYEIIDEVARDMDVNRPLVDGLDEVGFRWVRSIMMSLMGAPDQTSFAIHLRRVIAAIALEGYAVFLGRGAAVLLPPEHCFRVRIVADKRVRVRRCMERLGLSRGDATRHVEITDDQRRAFVRDFFNADVTDPHRYDLVINTDKVAPASAAEMILALAKERWPVMAEVKELVSHT</sequence>
<name>A0A518B9B4_9BACT</name>
<gene>
    <name evidence="1" type="ORF">Pan216_44550</name>
</gene>
<reference evidence="1 2" key="1">
    <citation type="submission" date="2019-02" db="EMBL/GenBank/DDBJ databases">
        <title>Deep-cultivation of Planctomycetes and their phenomic and genomic characterization uncovers novel biology.</title>
        <authorList>
            <person name="Wiegand S."/>
            <person name="Jogler M."/>
            <person name="Boedeker C."/>
            <person name="Pinto D."/>
            <person name="Vollmers J."/>
            <person name="Rivas-Marin E."/>
            <person name="Kohn T."/>
            <person name="Peeters S.H."/>
            <person name="Heuer A."/>
            <person name="Rast P."/>
            <person name="Oberbeckmann S."/>
            <person name="Bunk B."/>
            <person name="Jeske O."/>
            <person name="Meyerdierks A."/>
            <person name="Storesund J.E."/>
            <person name="Kallscheuer N."/>
            <person name="Luecker S."/>
            <person name="Lage O.M."/>
            <person name="Pohl T."/>
            <person name="Merkel B.J."/>
            <person name="Hornburger P."/>
            <person name="Mueller R.-W."/>
            <person name="Bruemmer F."/>
            <person name="Labrenz M."/>
            <person name="Spormann A.M."/>
            <person name="Op den Camp H."/>
            <person name="Overmann J."/>
            <person name="Amann R."/>
            <person name="Jetten M.S.M."/>
            <person name="Mascher T."/>
            <person name="Medema M.H."/>
            <person name="Devos D.P."/>
            <person name="Kaster A.-K."/>
            <person name="Ovreas L."/>
            <person name="Rohde M."/>
            <person name="Galperin M.Y."/>
            <person name="Jogler C."/>
        </authorList>
    </citation>
    <scope>NUCLEOTIDE SEQUENCE [LARGE SCALE GENOMIC DNA]</scope>
    <source>
        <strain evidence="1 2">Pan216</strain>
    </source>
</reference>
<organism evidence="1 2">
    <name type="scientific">Kolteria novifilia</name>
    <dbReference type="NCBI Taxonomy" id="2527975"/>
    <lineage>
        <taxon>Bacteria</taxon>
        <taxon>Pseudomonadati</taxon>
        <taxon>Planctomycetota</taxon>
        <taxon>Planctomycetia</taxon>
        <taxon>Kolteriales</taxon>
        <taxon>Kolteriaceae</taxon>
        <taxon>Kolteria</taxon>
    </lineage>
</organism>
<dbReference type="GO" id="GO:0016301">
    <property type="term" value="F:kinase activity"/>
    <property type="evidence" value="ECO:0007669"/>
    <property type="project" value="UniProtKB-KW"/>
</dbReference>
<dbReference type="RefSeq" id="WP_145261137.1">
    <property type="nucleotide sequence ID" value="NZ_CP036279.1"/>
</dbReference>
<dbReference type="EMBL" id="CP036279">
    <property type="protein sequence ID" value="QDU63574.1"/>
    <property type="molecule type" value="Genomic_DNA"/>
</dbReference>